<dbReference type="InterPro" id="IPR016187">
    <property type="entry name" value="CTDL_fold"/>
</dbReference>
<dbReference type="AlphaFoldDB" id="A0A8S0ZVP9"/>
<dbReference type="SUPFAM" id="SSF56436">
    <property type="entry name" value="C-type lectin-like"/>
    <property type="match status" value="2"/>
</dbReference>
<comment type="caution">
    <text evidence="3">The sequence shown here is derived from an EMBL/GenBank/DDBJ whole genome shotgun (WGS) entry which is preliminary data.</text>
</comment>
<sequence>MSSLKLISLYICVVFLSLIGVVHSTYELHPEIHGYVKQYKEVATWDEAKKICENEGAILASPVDAQLLKYMKSVITKNNHTTPHFIGLKSKLDEKASFVSQEGVLLEDMPEALDLVEQLDLRNGGCLSMDGYSIRVVQCWTRLPYICYKGNVTEDDVTTTEIPTTTGDPEDCNTGYYFRPTTESYYKFYDDSHAANWEEAKSTCVADGGYLAIPNTYTEARIMKFIAYPLGAYSWAFVYIGIRDLTGNNIWSSVRGESIKSLYNNFDPKKSRGSCAVLRHDGLLEQYSCYDKLPFICEKNNLGQCSG</sequence>
<accession>A0A8S0ZVP9</accession>
<dbReference type="Proteomes" id="UP000494106">
    <property type="component" value="Unassembled WGS sequence"/>
</dbReference>
<keyword evidence="4" id="KW-1185">Reference proteome</keyword>
<dbReference type="InterPro" id="IPR050111">
    <property type="entry name" value="C-type_lectin/snaclec_domain"/>
</dbReference>
<gene>
    <name evidence="3" type="ORF">APLA_LOCUS7017</name>
</gene>
<dbReference type="InterPro" id="IPR001304">
    <property type="entry name" value="C-type_lectin-like"/>
</dbReference>
<feature type="chain" id="PRO_5035717405" description="C-type lectin domain-containing protein" evidence="1">
    <location>
        <begin position="25"/>
        <end position="307"/>
    </location>
</feature>
<dbReference type="InterPro" id="IPR016186">
    <property type="entry name" value="C-type_lectin-like/link_sf"/>
</dbReference>
<dbReference type="Pfam" id="PF00059">
    <property type="entry name" value="Lectin_C"/>
    <property type="match status" value="2"/>
</dbReference>
<reference evidence="3 4" key="1">
    <citation type="submission" date="2020-04" db="EMBL/GenBank/DDBJ databases">
        <authorList>
            <person name="Wallbank WR R."/>
            <person name="Pardo Diaz C."/>
            <person name="Kozak K."/>
            <person name="Martin S."/>
            <person name="Jiggins C."/>
            <person name="Moest M."/>
            <person name="Warren A I."/>
            <person name="Byers J.R.P. K."/>
            <person name="Montejo-Kovacevich G."/>
            <person name="Yen C E."/>
        </authorList>
    </citation>
    <scope>NUCLEOTIDE SEQUENCE [LARGE SCALE GENOMIC DNA]</scope>
</reference>
<evidence type="ECO:0000256" key="1">
    <source>
        <dbReference type="SAM" id="SignalP"/>
    </source>
</evidence>
<feature type="domain" description="C-type lectin" evidence="2">
    <location>
        <begin position="186"/>
        <end position="298"/>
    </location>
</feature>
<evidence type="ECO:0000313" key="3">
    <source>
        <dbReference type="EMBL" id="CAB3237642.1"/>
    </source>
</evidence>
<dbReference type="Gene3D" id="3.10.100.10">
    <property type="entry name" value="Mannose-Binding Protein A, subunit A"/>
    <property type="match status" value="2"/>
</dbReference>
<dbReference type="PANTHER" id="PTHR22803">
    <property type="entry name" value="MANNOSE, PHOSPHOLIPASE, LECTIN RECEPTOR RELATED"/>
    <property type="match status" value="1"/>
</dbReference>
<dbReference type="SMART" id="SM00034">
    <property type="entry name" value="CLECT"/>
    <property type="match status" value="2"/>
</dbReference>
<dbReference type="EMBL" id="CADEBC010000492">
    <property type="protein sequence ID" value="CAB3237642.1"/>
    <property type="molecule type" value="Genomic_DNA"/>
</dbReference>
<evidence type="ECO:0000313" key="4">
    <source>
        <dbReference type="Proteomes" id="UP000494106"/>
    </source>
</evidence>
<dbReference type="PROSITE" id="PS50041">
    <property type="entry name" value="C_TYPE_LECTIN_2"/>
    <property type="match status" value="1"/>
</dbReference>
<protein>
    <recommendedName>
        <fullName evidence="2">C-type lectin domain-containing protein</fullName>
    </recommendedName>
</protein>
<dbReference type="CDD" id="cd00037">
    <property type="entry name" value="CLECT"/>
    <property type="match status" value="2"/>
</dbReference>
<name>A0A8S0ZVP9_ARCPL</name>
<proteinExistence type="predicted"/>
<evidence type="ECO:0000259" key="2">
    <source>
        <dbReference type="PROSITE" id="PS50041"/>
    </source>
</evidence>
<keyword evidence="1" id="KW-0732">Signal</keyword>
<organism evidence="3 4">
    <name type="scientific">Arctia plantaginis</name>
    <name type="common">Wood tiger moth</name>
    <name type="synonym">Phalaena plantaginis</name>
    <dbReference type="NCBI Taxonomy" id="874455"/>
    <lineage>
        <taxon>Eukaryota</taxon>
        <taxon>Metazoa</taxon>
        <taxon>Ecdysozoa</taxon>
        <taxon>Arthropoda</taxon>
        <taxon>Hexapoda</taxon>
        <taxon>Insecta</taxon>
        <taxon>Pterygota</taxon>
        <taxon>Neoptera</taxon>
        <taxon>Endopterygota</taxon>
        <taxon>Lepidoptera</taxon>
        <taxon>Glossata</taxon>
        <taxon>Ditrysia</taxon>
        <taxon>Noctuoidea</taxon>
        <taxon>Erebidae</taxon>
        <taxon>Arctiinae</taxon>
        <taxon>Arctia</taxon>
    </lineage>
</organism>
<dbReference type="OrthoDB" id="7357196at2759"/>
<feature type="signal peptide" evidence="1">
    <location>
        <begin position="1"/>
        <end position="24"/>
    </location>
</feature>